<keyword evidence="1" id="KW-0597">Phosphoprotein</keyword>
<dbReference type="FunFam" id="2.20.50.20:FF:000001">
    <property type="entry name" value="Vitellogenin 5"/>
    <property type="match status" value="1"/>
</dbReference>
<proteinExistence type="evidence at transcript level"/>
<accession>D3U1X3</accession>
<organism evidence="12">
    <name type="scientific">Thunnus thynnus</name>
    <name type="common">Atlantic bluefin tuna</name>
    <name type="synonym">Scomber thynnus</name>
    <dbReference type="NCBI Taxonomy" id="8237"/>
    <lineage>
        <taxon>Eukaryota</taxon>
        <taxon>Metazoa</taxon>
        <taxon>Chordata</taxon>
        <taxon>Craniata</taxon>
        <taxon>Vertebrata</taxon>
        <taxon>Euteleostomi</taxon>
        <taxon>Actinopterygii</taxon>
        <taxon>Neopterygii</taxon>
        <taxon>Teleostei</taxon>
        <taxon>Neoteleostei</taxon>
        <taxon>Acanthomorphata</taxon>
        <taxon>Pelagiaria</taxon>
        <taxon>Scombriformes</taxon>
        <taxon>Scombridae</taxon>
        <taxon>Thunnus</taxon>
    </lineage>
</organism>
<evidence type="ECO:0000256" key="2">
    <source>
        <dbReference type="ARBA" id="ARBA00022729"/>
    </source>
</evidence>
<dbReference type="InterPro" id="IPR011030">
    <property type="entry name" value="Lipovitellin_superhlx_dom"/>
</dbReference>
<dbReference type="InterPro" id="IPR050733">
    <property type="entry name" value="Vitellogenin/Apolipophorin"/>
</dbReference>
<dbReference type="PROSITE" id="PS51211">
    <property type="entry name" value="VITELLOGENIN"/>
    <property type="match status" value="1"/>
</dbReference>
<dbReference type="InterPro" id="IPR015255">
    <property type="entry name" value="Vitellinogen_open_b-sht"/>
</dbReference>
<dbReference type="SUPFAM" id="SSF48431">
    <property type="entry name" value="Lipovitellin-phosvitin complex, superhelical domain"/>
    <property type="match status" value="1"/>
</dbReference>
<dbReference type="PROSITE" id="PS51233">
    <property type="entry name" value="VWFD"/>
    <property type="match status" value="1"/>
</dbReference>
<feature type="domain" description="Vitellogenin" evidence="10">
    <location>
        <begin position="24"/>
        <end position="662"/>
    </location>
</feature>
<dbReference type="SUPFAM" id="SSF56968">
    <property type="entry name" value="Lipovitellin-phosvitin complex, beta-sheet shell regions"/>
    <property type="match status" value="3"/>
</dbReference>
<feature type="region of interest" description="Disordered" evidence="8">
    <location>
        <begin position="1082"/>
        <end position="1104"/>
    </location>
</feature>
<feature type="disulfide bond" evidence="7">
    <location>
        <begin position="204"/>
        <end position="207"/>
    </location>
</feature>
<dbReference type="InterPro" id="IPR015816">
    <property type="entry name" value="Vitellinogen_b-sht_N"/>
</dbReference>
<keyword evidence="2 9" id="KW-0732">Signal</keyword>
<feature type="signal peptide" evidence="9">
    <location>
        <begin position="1"/>
        <end position="15"/>
    </location>
</feature>
<dbReference type="InterPro" id="IPR001846">
    <property type="entry name" value="VWF_type-D"/>
</dbReference>
<dbReference type="EMBL" id="FJ743688">
    <property type="protein sequence ID" value="ACX32463.1"/>
    <property type="molecule type" value="mRNA"/>
</dbReference>
<dbReference type="SMART" id="SM00216">
    <property type="entry name" value="VWD"/>
    <property type="match status" value="1"/>
</dbReference>
<reference evidence="12" key="1">
    <citation type="journal article" date="2011" name="Anim. Reprod. Sci.">
        <title>Comparative study of liver vitellogenin gene expression and oocyte yolk accumulation in wild and captive Atlantic bluefin tuna (Thunnus thynnus L.).</title>
        <authorList>
            <person name="Pousis C."/>
            <person name="De Giorgi C."/>
            <person name="Mylonas C.C."/>
            <person name="Bridges C.R."/>
            <person name="Zupa R."/>
            <person name="Vassallo-Agius R."/>
            <person name="de la Gandara F."/>
            <person name="Dileo C."/>
            <person name="De Metrio G."/>
            <person name="Corriero A."/>
        </authorList>
    </citation>
    <scope>NUCLEOTIDE SEQUENCE</scope>
</reference>
<evidence type="ECO:0000256" key="9">
    <source>
        <dbReference type="SAM" id="SignalP"/>
    </source>
</evidence>
<evidence type="ECO:0000313" key="12">
    <source>
        <dbReference type="EMBL" id="ACX32463.1"/>
    </source>
</evidence>
<dbReference type="GO" id="GO:0005319">
    <property type="term" value="F:lipid transporter activity"/>
    <property type="evidence" value="ECO:0007669"/>
    <property type="project" value="InterPro"/>
</dbReference>
<dbReference type="Gene3D" id="2.20.90.10">
    <property type="entry name" value="Vitellinogen, beta-sheet shell domain"/>
    <property type="match status" value="1"/>
</dbReference>
<dbReference type="Gene3D" id="2.20.80.10">
    <property type="entry name" value="Lipovitellin-phosvitin complex, chain A, domain 4"/>
    <property type="match status" value="1"/>
</dbReference>
<dbReference type="PANTHER" id="PTHR23345">
    <property type="entry name" value="VITELLOGENIN-RELATED"/>
    <property type="match status" value="1"/>
</dbReference>
<dbReference type="GO" id="GO:0071391">
    <property type="term" value="P:cellular response to estrogen stimulus"/>
    <property type="evidence" value="ECO:0007669"/>
    <property type="project" value="TreeGrafter"/>
</dbReference>
<dbReference type="InterPro" id="IPR015819">
    <property type="entry name" value="Lipid_transp_b-sht_shell"/>
</dbReference>
<dbReference type="FunFam" id="2.30.230.10:FF:000002">
    <property type="entry name" value="Vitellogenin 7"/>
    <property type="match status" value="1"/>
</dbReference>
<evidence type="ECO:0000256" key="3">
    <source>
        <dbReference type="ARBA" id="ARBA00022761"/>
    </source>
</evidence>
<evidence type="ECO:0000256" key="1">
    <source>
        <dbReference type="ARBA" id="ARBA00022553"/>
    </source>
</evidence>
<dbReference type="Pfam" id="PF00094">
    <property type="entry name" value="VWD"/>
    <property type="match status" value="1"/>
</dbReference>
<dbReference type="Gene3D" id="2.20.50.20">
    <property type="entry name" value="Lipovitellin. Chain A, domain 3"/>
    <property type="match status" value="2"/>
</dbReference>
<name>D3U1X3_THUTH</name>
<evidence type="ECO:0000259" key="10">
    <source>
        <dbReference type="PROSITE" id="PS51211"/>
    </source>
</evidence>
<dbReference type="Gene3D" id="2.30.230.10">
    <property type="entry name" value="Lipovitellin, beta-sheet shell regions, chain A"/>
    <property type="match status" value="1"/>
</dbReference>
<dbReference type="PANTHER" id="PTHR23345:SF9">
    <property type="entry name" value="VITELLOGENIN-RELATED"/>
    <property type="match status" value="1"/>
</dbReference>
<dbReference type="InterPro" id="IPR015258">
    <property type="entry name" value="Vitellinogen_b-sht_shell"/>
</dbReference>
<dbReference type="SMART" id="SM01170">
    <property type="entry name" value="DUF1944"/>
    <property type="match status" value="1"/>
</dbReference>
<dbReference type="Pfam" id="PF09175">
    <property type="entry name" value="Vit_b-sht_shell"/>
    <property type="match status" value="1"/>
</dbReference>
<dbReference type="Pfam" id="PF09172">
    <property type="entry name" value="Vit_open_b-sht"/>
    <property type="match status" value="1"/>
</dbReference>
<feature type="compositionally biased region" description="Low complexity" evidence="8">
    <location>
        <begin position="1086"/>
        <end position="1104"/>
    </location>
</feature>
<dbReference type="FunFam" id="1.25.10.20:FF:000002">
    <property type="entry name" value="Vitellogenin 7"/>
    <property type="match status" value="1"/>
</dbReference>
<keyword evidence="5" id="KW-0325">Glycoprotein</keyword>
<keyword evidence="4 7" id="KW-1015">Disulfide bond</keyword>
<feature type="domain" description="VWFD" evidence="11">
    <location>
        <begin position="1446"/>
        <end position="1621"/>
    </location>
</feature>
<evidence type="ECO:0000256" key="4">
    <source>
        <dbReference type="ARBA" id="ARBA00023157"/>
    </source>
</evidence>
<dbReference type="Gene3D" id="1.25.10.20">
    <property type="entry name" value="Vitellinogen, superhelical"/>
    <property type="match status" value="1"/>
</dbReference>
<dbReference type="Pfam" id="PF01347">
    <property type="entry name" value="Vitellogenin_N"/>
    <property type="match status" value="1"/>
</dbReference>
<feature type="chain" id="PRO_5012406842" evidence="9">
    <location>
        <begin position="16"/>
        <end position="1715"/>
    </location>
</feature>
<evidence type="ECO:0000256" key="5">
    <source>
        <dbReference type="ARBA" id="ARBA00023180"/>
    </source>
</evidence>
<evidence type="ECO:0000256" key="8">
    <source>
        <dbReference type="SAM" id="MobiDB-lite"/>
    </source>
</evidence>
<dbReference type="InterPro" id="IPR015817">
    <property type="entry name" value="Vitellinogen_open_b-sht_sub1"/>
</dbReference>
<comment type="function">
    <text evidence="6">Precursor of the major egg-yolk proteins that are sources of nutrients during early development of oviparous organisms.</text>
</comment>
<dbReference type="SMART" id="SM01169">
    <property type="entry name" value="DUF1943"/>
    <property type="match status" value="1"/>
</dbReference>
<evidence type="ECO:0000259" key="11">
    <source>
        <dbReference type="PROSITE" id="PS51233"/>
    </source>
</evidence>
<dbReference type="GO" id="GO:0032355">
    <property type="term" value="P:response to estradiol"/>
    <property type="evidence" value="ECO:0007669"/>
    <property type="project" value="TreeGrafter"/>
</dbReference>
<keyword evidence="3" id="KW-0758">Storage protein</keyword>
<comment type="caution">
    <text evidence="7">Lacks conserved residue(s) required for the propagation of feature annotation.</text>
</comment>
<protein>
    <submittedName>
        <fullName evidence="12">Vitellogenin</fullName>
    </submittedName>
</protein>
<dbReference type="SMART" id="SM00638">
    <property type="entry name" value="LPD_N"/>
    <property type="match status" value="1"/>
</dbReference>
<evidence type="ECO:0000256" key="6">
    <source>
        <dbReference type="ARBA" id="ARBA00057087"/>
    </source>
</evidence>
<dbReference type="InterPro" id="IPR001747">
    <property type="entry name" value="Vitellogenin_N"/>
</dbReference>
<feature type="region of interest" description="Disordered" evidence="8">
    <location>
        <begin position="1122"/>
        <end position="1169"/>
    </location>
</feature>
<dbReference type="InterPro" id="IPR037088">
    <property type="entry name" value="Vitellinogen_b-sht_shell_sf"/>
</dbReference>
<evidence type="ECO:0000256" key="7">
    <source>
        <dbReference type="PROSITE-ProRule" id="PRU00557"/>
    </source>
</evidence>
<dbReference type="GO" id="GO:0045735">
    <property type="term" value="F:nutrient reservoir activity"/>
    <property type="evidence" value="ECO:0007669"/>
    <property type="project" value="UniProtKB-KW"/>
</dbReference>
<sequence>MRVVVLALTLALVAGHPQNFAPDFAAGKTYVYKYEALLLGGLPEEGLARAGLKISSKVLISNAAQNIFMLKLAEPELYEYSGIWPKDPVIPATKLTAALAPQLMTPIKFEYTNGVVGKMFAPEGIPVMVLNIYRGILNVLQLNIKKTQNVYELQEAGAQGVCKTLYAITEDDKAERILMTKTRDLNHCQEKVMKDMGLAYTQSCPKCQQDSKNLRGATGYNYILKPVANGILILEAAVNELIQFSPFTEMNGAAQMQTKQSLVFLEVQRAPIVPIQAEYLHRGSLKYEFSTELLQTPIQLIRITNAQAQIAEILNHLITHNVEKVHEDAPLKFLELIQILRAARFEDLEMLWSQYRNKPAYRQWILDAIPVIGTPAALRFIKEKFLAEQLTVAETAQALIASIHMVTANTETIKQIEALAVNNKIVENPVLREIVFLGYGTMISKYCVEKAVCPAGLIKPIQDLLAEAVAKDDTQEIILLLKVLGNAGHPTSLKPITKILPIHGTAAASLPMRVHADAIMALRNIAKKEPRMIQELALQLYMDKALHPELRMLSCILLFETRPPMGLVTTLANIVKTEENLQVASFTYSHMKSLTRSTAAIHASVAAACNVAIKILSPRLDRLSLRFSKAIHMDMYNSPLMLGAAASTFYINDAATILPKAIVAKTSAYLAGAAADILEVGIRTEGLQEALLKNPALIDNADRITKMKRVIKALSELRSLPKSTPLASIYVKFFGQEIAFANIDKAIIDQAIALATGPSAQAFGRNTFKALLSGASFHIAKPLLATEVRRILPTAAGLPMELSLYTAAVAAAAVQVKATTTPPLPENFHLTHLLKTDIQLETEIKPSIAMNTFAVMGINTAILQTALLSRAKFNSIVPAKIAARLNINEGHFKIEALPVPVPEHIAAVHVETFAVARNIEDLAAERITPIIPAKVWEPMSREILTSKFASSASASWSKSSEILHQDVVADKPILKPRAAQFEKKYCAKTYAIGLKSCLKIATENAAFMRDIALYKLAGKHTVALSLKPIEGEVIERLEMEVQVGPKAAEKLIKQINLSEEELVAGRPILMKLKKILAPGLRNGTLSSSSSSSSSRSKSSSAFSSSSSRVSSKAIDAVAQARSLRSSSSSSSSSSSHSSSRSSSRSSSSSSSSSRSSSRSSKSVGRSSRSSSASSLASLFSSSSSSSRSSARISKHARISKQVIYRHKFQKYHKRQAFTSQRTSAAVSKSRSSASSFEAIYSKNKFLGNEVAPSFAIIFRAVRADHKVHGFELSAYLDRSTARLQIILAALAPDNNWKFCADGVVLSKHKVTAKIAWGAECKQYDTMITAEMGLLGPSPAARFRVAWNELPSAFKRYAKRAYDYIPASTWAGLIKGKDENSVKQLSLTVVATSDKTLDLIWKTPTRTVYKLALHLPIALPLEEVKGLTPFDGLADKAHYLFAKANAAECSFARDTMTTFNNRRYKNEMPLSCYQVLARDCTEELKFIVLLKKDHIEQNHINVKIADIDIDLHPKNTDVIVKINGREIPINNLPYQHPTAKIQIRPKGEGISIFAPSHGLHEVYFDRNTWKVKVVDWMKGQTCGLCGKADGEVKQEYRTPNGRLTKNSISYAHSWVLPAESCRDTTECRMKHESVQLQKQINLHGQESSCYSVEPVLRCLPGCFPVKTTSVTVGFHCMSADSALNHPESLSSIYDNSVDLRETAEAHLACSCTAQCA</sequence>
<feature type="disulfide bond" evidence="7">
    <location>
        <begin position="162"/>
        <end position="188"/>
    </location>
</feature>